<sequence>MVNHTNYQTKHTMNTEYLSSVIKQFKYYKHLGDKTLEMVNEDELHWQGGEDSNSIAIIVKHLSGNMKSRWTNFLTEDGEKKWRDRDAEFVDDFDPKEGIIAQWESGWNCLFNALESLDEAQLSELIYIRNQGHTVVEAINRQLCHYSYHVGQMVFIGKLLKGSEWQSLSIAKNASNQYNAEKFSQEKIKRHFTDDQ</sequence>
<dbReference type="InterPro" id="IPR011466">
    <property type="entry name" value="DUF1572"/>
</dbReference>
<dbReference type="eggNOG" id="COG2318">
    <property type="taxonomic scope" value="Bacteria"/>
</dbReference>
<protein>
    <recommendedName>
        <fullName evidence="3">DUF1572 domain-containing protein</fullName>
    </recommendedName>
</protein>
<dbReference type="InterPro" id="IPR034660">
    <property type="entry name" value="DinB/YfiT-like"/>
</dbReference>
<gene>
    <name evidence="1" type="ORF">W5A_07867</name>
</gene>
<dbReference type="Gene3D" id="1.20.120.450">
    <property type="entry name" value="dinb family like domain"/>
    <property type="match status" value="1"/>
</dbReference>
<dbReference type="EMBL" id="AJJU01000009">
    <property type="protein sequence ID" value="EID74680.1"/>
    <property type="molecule type" value="Genomic_DNA"/>
</dbReference>
<dbReference type="STRING" id="946077.W5A_07867"/>
<proteinExistence type="predicted"/>
<dbReference type="AlphaFoldDB" id="I0WE64"/>
<dbReference type="Proteomes" id="UP000005938">
    <property type="component" value="Unassembled WGS sequence"/>
</dbReference>
<organism evidence="1 2">
    <name type="scientific">Imtechella halotolerans K1</name>
    <dbReference type="NCBI Taxonomy" id="946077"/>
    <lineage>
        <taxon>Bacteria</taxon>
        <taxon>Pseudomonadati</taxon>
        <taxon>Bacteroidota</taxon>
        <taxon>Flavobacteriia</taxon>
        <taxon>Flavobacteriales</taxon>
        <taxon>Flavobacteriaceae</taxon>
        <taxon>Imtechella</taxon>
    </lineage>
</organism>
<dbReference type="PATRIC" id="fig|946077.3.peg.1593"/>
<evidence type="ECO:0008006" key="3">
    <source>
        <dbReference type="Google" id="ProtNLM"/>
    </source>
</evidence>
<name>I0WE64_9FLAO</name>
<accession>I0WE64</accession>
<reference evidence="1 2" key="1">
    <citation type="journal article" date="2012" name="J. Bacteriol.">
        <title>Genome Sequence of the Halotolerant Bacterium Imtechella halotolerans K1T.</title>
        <authorList>
            <person name="Kumar S."/>
            <person name="Vikram S."/>
            <person name="Subramanian S."/>
            <person name="Raghava G.P."/>
            <person name="Pinnaka A.K."/>
        </authorList>
    </citation>
    <scope>NUCLEOTIDE SEQUENCE [LARGE SCALE GENOMIC DNA]</scope>
    <source>
        <strain evidence="1 2">K1</strain>
    </source>
</reference>
<dbReference type="Pfam" id="PF07609">
    <property type="entry name" value="DUF1572"/>
    <property type="match status" value="1"/>
</dbReference>
<evidence type="ECO:0000313" key="1">
    <source>
        <dbReference type="EMBL" id="EID74680.1"/>
    </source>
</evidence>
<comment type="caution">
    <text evidence="1">The sequence shown here is derived from an EMBL/GenBank/DDBJ whole genome shotgun (WGS) entry which is preliminary data.</text>
</comment>
<evidence type="ECO:0000313" key="2">
    <source>
        <dbReference type="Proteomes" id="UP000005938"/>
    </source>
</evidence>
<dbReference type="SUPFAM" id="SSF109854">
    <property type="entry name" value="DinB/YfiT-like putative metalloenzymes"/>
    <property type="match status" value="1"/>
</dbReference>
<keyword evidence="2" id="KW-1185">Reference proteome</keyword>